<feature type="active site" description="Proton acceptor" evidence="3">
    <location>
        <position position="102"/>
    </location>
</feature>
<protein>
    <recommendedName>
        <fullName evidence="3">Ribose-5-phosphate isomerase A</fullName>
        <ecNumber evidence="3">5.3.1.6</ecNumber>
    </recommendedName>
    <alternativeName>
        <fullName evidence="3">Phosphoriboisomerase A</fullName>
        <shortName evidence="3">PRI</shortName>
    </alternativeName>
</protein>
<dbReference type="NCBIfam" id="NF001924">
    <property type="entry name" value="PRK00702.1"/>
    <property type="match status" value="1"/>
</dbReference>
<proteinExistence type="inferred from homology"/>
<comment type="caution">
    <text evidence="4">The sequence shown here is derived from an EMBL/GenBank/DDBJ whole genome shotgun (WGS) entry which is preliminary data.</text>
</comment>
<dbReference type="UniPathway" id="UPA00115">
    <property type="reaction ID" value="UER00412"/>
</dbReference>
<keyword evidence="2 3" id="KW-0413">Isomerase</keyword>
<reference evidence="4 5" key="1">
    <citation type="submission" date="2019-08" db="EMBL/GenBank/DDBJ databases">
        <authorList>
            <person name="Vazquez-Campos X."/>
        </authorList>
    </citation>
    <scope>NUCLEOTIDE SEQUENCE [LARGE SCALE GENOMIC DNA]</scope>
    <source>
        <strain evidence="4">LFW-283_2</strain>
    </source>
</reference>
<evidence type="ECO:0000256" key="2">
    <source>
        <dbReference type="ARBA" id="ARBA00023235"/>
    </source>
</evidence>
<dbReference type="Pfam" id="PF06026">
    <property type="entry name" value="Rib_5-P_isom_A"/>
    <property type="match status" value="1"/>
</dbReference>
<feature type="binding site" evidence="3">
    <location>
        <begin position="26"/>
        <end position="29"/>
    </location>
    <ligand>
        <name>substrate</name>
    </ligand>
</feature>
<comment type="pathway">
    <text evidence="3">Carbohydrate degradation; pentose phosphate pathway; D-ribose 5-phosphate from D-ribulose 5-phosphate (non-oxidative stage): step 1/1.</text>
</comment>
<name>A0A5E4LSQ4_9ARCH</name>
<dbReference type="GO" id="GO:0009052">
    <property type="term" value="P:pentose-phosphate shunt, non-oxidative branch"/>
    <property type="evidence" value="ECO:0007669"/>
    <property type="project" value="UniProtKB-UniRule"/>
</dbReference>
<dbReference type="AlphaFoldDB" id="A0A5E4LSQ4"/>
<dbReference type="EMBL" id="CABMJJ010000009">
    <property type="protein sequence ID" value="VVC04103.1"/>
    <property type="molecule type" value="Genomic_DNA"/>
</dbReference>
<sequence>MSQEKINAAKAALEYVKSGMCIGLGSGSTTKEFIRLLGEKVRKGLKITCVTTSFDSRMLAIENGIFVTETDAIDEIDLAVDGADRVTKTALLKGGGGALTREKIIGYNAKKFIIIVDESKVQHGVLEGEVNLEVLPFAAPLVMRQLKKFNPKIRMAKAKLGPVISDNGSFIIDCDMKIDDPKKMESWLKSMPGIIENGIFTKFDMIIVGMEKGHRIL</sequence>
<dbReference type="Gene3D" id="3.40.50.1360">
    <property type="match status" value="1"/>
</dbReference>
<dbReference type="InterPro" id="IPR037171">
    <property type="entry name" value="NagB/RpiA_transferase-like"/>
</dbReference>
<dbReference type="HAMAP" id="MF_00170">
    <property type="entry name" value="Rib_5P_isom_A"/>
    <property type="match status" value="1"/>
</dbReference>
<dbReference type="PANTHER" id="PTHR11934">
    <property type="entry name" value="RIBOSE-5-PHOSPHATE ISOMERASE"/>
    <property type="match status" value="1"/>
</dbReference>
<evidence type="ECO:0000256" key="1">
    <source>
        <dbReference type="ARBA" id="ARBA00001713"/>
    </source>
</evidence>
<dbReference type="SUPFAM" id="SSF75445">
    <property type="entry name" value="D-ribose-5-phosphate isomerase (RpiA), lid domain"/>
    <property type="match status" value="1"/>
</dbReference>
<evidence type="ECO:0000313" key="5">
    <source>
        <dbReference type="Proteomes" id="UP000789941"/>
    </source>
</evidence>
<comment type="function">
    <text evidence="3">Catalyzes the reversible conversion of ribose-5-phosphate to ribulose 5-phosphate.</text>
</comment>
<gene>
    <name evidence="3 4" type="primary">rpiA</name>
    <name evidence="4" type="ORF">LFW2832_00739</name>
</gene>
<comment type="subunit">
    <text evidence="3">Homodimer.</text>
</comment>
<dbReference type="GO" id="GO:0004751">
    <property type="term" value="F:ribose-5-phosphate isomerase activity"/>
    <property type="evidence" value="ECO:0007669"/>
    <property type="project" value="UniProtKB-UniRule"/>
</dbReference>
<comment type="catalytic activity">
    <reaction evidence="1 3">
        <text>aldehydo-D-ribose 5-phosphate = D-ribulose 5-phosphate</text>
        <dbReference type="Rhea" id="RHEA:14657"/>
        <dbReference type="ChEBI" id="CHEBI:58121"/>
        <dbReference type="ChEBI" id="CHEBI:58273"/>
        <dbReference type="EC" id="5.3.1.6"/>
    </reaction>
</comment>
<dbReference type="InterPro" id="IPR004788">
    <property type="entry name" value="Ribose5P_isomerase_type_A"/>
</dbReference>
<evidence type="ECO:0000256" key="3">
    <source>
        <dbReference type="HAMAP-Rule" id="MF_00170"/>
    </source>
</evidence>
<dbReference type="SUPFAM" id="SSF100950">
    <property type="entry name" value="NagB/RpiA/CoA transferase-like"/>
    <property type="match status" value="1"/>
</dbReference>
<evidence type="ECO:0000313" key="4">
    <source>
        <dbReference type="EMBL" id="VVC04103.1"/>
    </source>
</evidence>
<feature type="binding site" evidence="3">
    <location>
        <begin position="81"/>
        <end position="84"/>
    </location>
    <ligand>
        <name>substrate</name>
    </ligand>
</feature>
<feature type="binding site" evidence="3">
    <location>
        <position position="120"/>
    </location>
    <ligand>
        <name>substrate</name>
    </ligand>
</feature>
<accession>A0A5E4LSQ4</accession>
<dbReference type="CDD" id="cd01398">
    <property type="entry name" value="RPI_A"/>
    <property type="match status" value="1"/>
</dbReference>
<dbReference type="FunFam" id="3.40.50.1360:FF:000001">
    <property type="entry name" value="Ribose-5-phosphate isomerase A"/>
    <property type="match status" value="1"/>
</dbReference>
<dbReference type="InterPro" id="IPR020672">
    <property type="entry name" value="Ribose5P_isomerase_typA_subgr"/>
</dbReference>
<dbReference type="GO" id="GO:0006014">
    <property type="term" value="P:D-ribose metabolic process"/>
    <property type="evidence" value="ECO:0007669"/>
    <property type="project" value="TreeGrafter"/>
</dbReference>
<dbReference type="NCBIfam" id="TIGR00021">
    <property type="entry name" value="rpiA"/>
    <property type="match status" value="1"/>
</dbReference>
<feature type="binding site" evidence="3">
    <location>
        <begin position="93"/>
        <end position="96"/>
    </location>
    <ligand>
        <name>substrate</name>
    </ligand>
</feature>
<dbReference type="GO" id="GO:0005829">
    <property type="term" value="C:cytosol"/>
    <property type="evidence" value="ECO:0007669"/>
    <property type="project" value="TreeGrafter"/>
</dbReference>
<organism evidence="4 5">
    <name type="scientific">Candidatus Bilamarchaeum dharawalense</name>
    <dbReference type="NCBI Taxonomy" id="2885759"/>
    <lineage>
        <taxon>Archaea</taxon>
        <taxon>Candidatus Micrarchaeota</taxon>
        <taxon>Candidatus Micrarchaeia</taxon>
        <taxon>Candidatus Anstonellales</taxon>
        <taxon>Candidatus Bilamarchaeaceae</taxon>
        <taxon>Candidatus Bilamarchaeum</taxon>
    </lineage>
</organism>
<dbReference type="Gene3D" id="3.30.70.260">
    <property type="match status" value="1"/>
</dbReference>
<dbReference type="EC" id="5.3.1.6" evidence="3"/>
<dbReference type="PANTHER" id="PTHR11934:SF0">
    <property type="entry name" value="RIBOSE-5-PHOSPHATE ISOMERASE"/>
    <property type="match status" value="1"/>
</dbReference>
<dbReference type="Proteomes" id="UP000789941">
    <property type="component" value="Unassembled WGS sequence"/>
</dbReference>
<comment type="similarity">
    <text evidence="3">Belongs to the ribose 5-phosphate isomerase family.</text>
</comment>